<evidence type="ECO:0000256" key="2">
    <source>
        <dbReference type="ARBA" id="ARBA00008974"/>
    </source>
</evidence>
<feature type="transmembrane region" description="Helical" evidence="6">
    <location>
        <begin position="64"/>
        <end position="88"/>
    </location>
</feature>
<dbReference type="InterPro" id="IPR001248">
    <property type="entry name" value="Pur-cyt_permease"/>
</dbReference>
<organism evidence="7 8">
    <name type="scientific">Ramalina farinacea</name>
    <dbReference type="NCBI Taxonomy" id="258253"/>
    <lineage>
        <taxon>Eukaryota</taxon>
        <taxon>Fungi</taxon>
        <taxon>Dikarya</taxon>
        <taxon>Ascomycota</taxon>
        <taxon>Pezizomycotina</taxon>
        <taxon>Lecanoromycetes</taxon>
        <taxon>OSLEUM clade</taxon>
        <taxon>Lecanoromycetidae</taxon>
        <taxon>Lecanorales</taxon>
        <taxon>Lecanorineae</taxon>
        <taxon>Ramalinaceae</taxon>
        <taxon>Ramalina</taxon>
    </lineage>
</organism>
<dbReference type="Proteomes" id="UP001161017">
    <property type="component" value="Unassembled WGS sequence"/>
</dbReference>
<dbReference type="GO" id="GO:0005886">
    <property type="term" value="C:plasma membrane"/>
    <property type="evidence" value="ECO:0007669"/>
    <property type="project" value="TreeGrafter"/>
</dbReference>
<dbReference type="Gene3D" id="1.10.4160.10">
    <property type="entry name" value="Hydantoin permease"/>
    <property type="match status" value="1"/>
</dbReference>
<comment type="similarity">
    <text evidence="2">Belongs to the purine-cytosine permease (2.A.39) family.</text>
</comment>
<dbReference type="AlphaFoldDB" id="A0AA43TU44"/>
<evidence type="ECO:0000313" key="7">
    <source>
        <dbReference type="EMBL" id="MDI1491611.1"/>
    </source>
</evidence>
<dbReference type="Pfam" id="PF02133">
    <property type="entry name" value="Transp_cyt_pur"/>
    <property type="match status" value="1"/>
</dbReference>
<feature type="transmembrane region" description="Helical" evidence="6">
    <location>
        <begin position="323"/>
        <end position="343"/>
    </location>
</feature>
<dbReference type="GO" id="GO:0015205">
    <property type="term" value="F:nucleobase transmembrane transporter activity"/>
    <property type="evidence" value="ECO:0007669"/>
    <property type="project" value="TreeGrafter"/>
</dbReference>
<evidence type="ECO:0008006" key="9">
    <source>
        <dbReference type="Google" id="ProtNLM"/>
    </source>
</evidence>
<feature type="transmembrane region" description="Helical" evidence="6">
    <location>
        <begin position="191"/>
        <end position="213"/>
    </location>
</feature>
<keyword evidence="8" id="KW-1185">Reference proteome</keyword>
<sequence length="565" mass="61697">MAIMAIIMQLKRAGKVNIDPIRREDRKWGVPALIAYWCSDAFNAATWEFASSILAVGLSYKDSLGIVATAFIIISGVISLNGAVGVLYHAPFPVLARASWGFWGSYVPIVSRVILAMFWFAIQTVNGGDVMFVMISAIWPSFGKVPNQIPESEGITSAQMAYRDANPTPPPNTVWLLQIPFLYMHPNNLRYLFMAKSILVPIAFIAMLIWAFRSTGGTGGPLLASSATATISGSTYSYAWLSSLTAVIGNYATLSVNMPDFSRYSKASVKWQWLYVPLLPIIFTFISFIGIACTSAGQAHYGGELDWNPANLISQWPNRACKFFAGAAFVLAALGVNISANSLSAANDLSALFPAYVNIRRGQLICAMMAWALVPWKILASAASFLNFMSAYSVFLGPIAAILVWDFWWLKGRKYDVVALYHPDSIYAYTFNINLRAMLAFLIGVAPNLPGFINSITPSIDPGVGKRPYTFAWILGFVITSLVYVVLSTIWPPRETLIDRAVLPDEVYDAEVEVLEGVEKDGAGGGKAWDGRAKGKGERGGGCCMSCWLWPYSRSGDNEVLAASQ</sequence>
<accession>A0AA43TU44</accession>
<comment type="subcellular location">
    <subcellularLocation>
        <location evidence="1">Membrane</location>
        <topology evidence="1">Multi-pass membrane protein</topology>
    </subcellularLocation>
</comment>
<evidence type="ECO:0000256" key="3">
    <source>
        <dbReference type="ARBA" id="ARBA00022692"/>
    </source>
</evidence>
<comment type="caution">
    <text evidence="7">The sequence shown here is derived from an EMBL/GenBank/DDBJ whole genome shotgun (WGS) entry which is preliminary data.</text>
</comment>
<keyword evidence="3 6" id="KW-0812">Transmembrane</keyword>
<keyword evidence="4 6" id="KW-1133">Transmembrane helix</keyword>
<feature type="transmembrane region" description="Helical" evidence="6">
    <location>
        <begin position="431"/>
        <end position="449"/>
    </location>
</feature>
<gene>
    <name evidence="7" type="ORF">OHK93_002820</name>
</gene>
<evidence type="ECO:0000256" key="5">
    <source>
        <dbReference type="ARBA" id="ARBA00023136"/>
    </source>
</evidence>
<dbReference type="PANTHER" id="PTHR30618:SF0">
    <property type="entry name" value="PURINE-URACIL PERMEASE NCS1"/>
    <property type="match status" value="1"/>
</dbReference>
<evidence type="ECO:0000256" key="1">
    <source>
        <dbReference type="ARBA" id="ARBA00004141"/>
    </source>
</evidence>
<dbReference type="CDD" id="cd11482">
    <property type="entry name" value="SLC-NCS1sbd_NRT1-like"/>
    <property type="match status" value="1"/>
</dbReference>
<evidence type="ECO:0000313" key="8">
    <source>
        <dbReference type="Proteomes" id="UP001161017"/>
    </source>
</evidence>
<evidence type="ECO:0000256" key="6">
    <source>
        <dbReference type="SAM" id="Phobius"/>
    </source>
</evidence>
<dbReference type="EMBL" id="JAPUFD010000015">
    <property type="protein sequence ID" value="MDI1491611.1"/>
    <property type="molecule type" value="Genomic_DNA"/>
</dbReference>
<feature type="transmembrane region" description="Helical" evidence="6">
    <location>
        <begin position="233"/>
        <end position="252"/>
    </location>
</feature>
<keyword evidence="5 6" id="KW-0472">Membrane</keyword>
<evidence type="ECO:0000256" key="4">
    <source>
        <dbReference type="ARBA" id="ARBA00022989"/>
    </source>
</evidence>
<protein>
    <recommendedName>
        <fullName evidence="9">Uracil permease</fullName>
    </recommendedName>
</protein>
<feature type="transmembrane region" description="Helical" evidence="6">
    <location>
        <begin position="469"/>
        <end position="491"/>
    </location>
</feature>
<dbReference type="InterPro" id="IPR045225">
    <property type="entry name" value="Uracil/uridine/allantoin_perm"/>
</dbReference>
<name>A0AA43TU44_9LECA</name>
<reference evidence="7" key="1">
    <citation type="journal article" date="2023" name="Genome Biol. Evol.">
        <title>First Whole Genome Sequence and Flow Cytometry Genome Size Data for the Lichen-Forming Fungus Ramalina farinacea (Ascomycota).</title>
        <authorList>
            <person name="Llewellyn T."/>
            <person name="Mian S."/>
            <person name="Hill R."/>
            <person name="Leitch I.J."/>
            <person name="Gaya E."/>
        </authorList>
    </citation>
    <scope>NUCLEOTIDE SEQUENCE</scope>
    <source>
        <strain evidence="7">LIQ254RAFAR</strain>
    </source>
</reference>
<feature type="transmembrane region" description="Helical" evidence="6">
    <location>
        <begin position="273"/>
        <end position="297"/>
    </location>
</feature>
<dbReference type="FunFam" id="1.10.4160.10:FF:000001">
    <property type="entry name" value="Uracil permease, putative"/>
    <property type="match status" value="1"/>
</dbReference>
<proteinExistence type="inferred from homology"/>
<dbReference type="PANTHER" id="PTHR30618">
    <property type="entry name" value="NCS1 FAMILY PURINE/PYRIMIDINE TRANSPORTER"/>
    <property type="match status" value="1"/>
</dbReference>
<feature type="transmembrane region" description="Helical" evidence="6">
    <location>
        <begin position="392"/>
        <end position="410"/>
    </location>
</feature>
<feature type="transmembrane region" description="Helical" evidence="6">
    <location>
        <begin position="100"/>
        <end position="122"/>
    </location>
</feature>